<evidence type="ECO:0000313" key="2">
    <source>
        <dbReference type="EMBL" id="KTB37711.1"/>
    </source>
</evidence>
<evidence type="ECO:0000256" key="1">
    <source>
        <dbReference type="SAM" id="MobiDB-lite"/>
    </source>
</evidence>
<accession>A0A0W0FN10</accession>
<comment type="caution">
    <text evidence="2">The sequence shown here is derived from an EMBL/GenBank/DDBJ whole genome shotgun (WGS) entry which is preliminary data.</text>
</comment>
<dbReference type="Proteomes" id="UP000054988">
    <property type="component" value="Unassembled WGS sequence"/>
</dbReference>
<evidence type="ECO:0000313" key="3">
    <source>
        <dbReference type="Proteomes" id="UP000054988"/>
    </source>
</evidence>
<sequence length="356" mass="39461">MTEYDYSEEGYRRYLDSQNRISRWVDNTNSHSREFRPPFGARSDVPSEGSRSLNSSPAPSAVRSVTRPHEYHGTTSGNRSRSGSDASRRRSLAHPSPLGMGTERYDVPRGLAFAPSRPSPLAAPVPRSYPQVPLATQIPPPNPMHPTASSHHLSRGLEMHVSSSRPPQYDVSRPRSQSSHSRHDTPSHRSHTVTPSHHTATHNPSRSHTLPASMQMPSSSLSRPHHDSDEYRSRPRPHRDSHDYESKSPRSHSSSHDSSRHSRHSSSHSSHKHHHRRSQSLSIGSGTTAYTIATPTFISPNPNNSAAPLVVPFAETGDRKTYVASIPPVQAPGYTIIPPKGKTVKVIVSLYYFRAN</sequence>
<protein>
    <submittedName>
        <fullName evidence="2">Uncharacterized protein</fullName>
    </submittedName>
</protein>
<gene>
    <name evidence="2" type="ORF">WG66_9711</name>
</gene>
<feature type="compositionally biased region" description="Basic residues" evidence="1">
    <location>
        <begin position="261"/>
        <end position="278"/>
    </location>
</feature>
<dbReference type="EMBL" id="LATX01001826">
    <property type="protein sequence ID" value="KTB37711.1"/>
    <property type="molecule type" value="Genomic_DNA"/>
</dbReference>
<feature type="compositionally biased region" description="Polar residues" evidence="1">
    <location>
        <begin position="192"/>
        <end position="222"/>
    </location>
</feature>
<feature type="compositionally biased region" description="Basic and acidic residues" evidence="1">
    <location>
        <begin position="224"/>
        <end position="260"/>
    </location>
</feature>
<proteinExistence type="predicted"/>
<organism evidence="2 3">
    <name type="scientific">Moniliophthora roreri</name>
    <name type="common">Frosty pod rot fungus</name>
    <name type="synonym">Monilia roreri</name>
    <dbReference type="NCBI Taxonomy" id="221103"/>
    <lineage>
        <taxon>Eukaryota</taxon>
        <taxon>Fungi</taxon>
        <taxon>Dikarya</taxon>
        <taxon>Basidiomycota</taxon>
        <taxon>Agaricomycotina</taxon>
        <taxon>Agaricomycetes</taxon>
        <taxon>Agaricomycetidae</taxon>
        <taxon>Agaricales</taxon>
        <taxon>Marasmiineae</taxon>
        <taxon>Marasmiaceae</taxon>
        <taxon>Moniliophthora</taxon>
    </lineage>
</organism>
<feature type="compositionally biased region" description="Polar residues" evidence="1">
    <location>
        <begin position="49"/>
        <end position="58"/>
    </location>
</feature>
<name>A0A0W0FN10_MONRR</name>
<feature type="compositionally biased region" description="Low complexity" evidence="1">
    <location>
        <begin position="73"/>
        <end position="85"/>
    </location>
</feature>
<reference evidence="2 3" key="1">
    <citation type="submission" date="2015-12" db="EMBL/GenBank/DDBJ databases">
        <title>Draft genome sequence of Moniliophthora roreri, the causal agent of frosty pod rot of cacao.</title>
        <authorList>
            <person name="Aime M.C."/>
            <person name="Diaz-Valderrama J.R."/>
            <person name="Kijpornyongpan T."/>
            <person name="Phillips-Mora W."/>
        </authorList>
    </citation>
    <scope>NUCLEOTIDE SEQUENCE [LARGE SCALE GENOMIC DNA]</scope>
    <source>
        <strain evidence="2 3">MCA 2952</strain>
    </source>
</reference>
<feature type="region of interest" description="Disordered" evidence="1">
    <location>
        <begin position="17"/>
        <end position="105"/>
    </location>
</feature>
<feature type="region of interest" description="Disordered" evidence="1">
    <location>
        <begin position="117"/>
        <end position="286"/>
    </location>
</feature>
<feature type="compositionally biased region" description="Polar residues" evidence="1">
    <location>
        <begin position="17"/>
        <end position="30"/>
    </location>
</feature>
<dbReference type="AlphaFoldDB" id="A0A0W0FN10"/>